<evidence type="ECO:0000313" key="3">
    <source>
        <dbReference type="Proteomes" id="UP000284407"/>
    </source>
</evidence>
<dbReference type="EMBL" id="RAQK01000002">
    <property type="protein sequence ID" value="RKE94337.1"/>
    <property type="molecule type" value="Genomic_DNA"/>
</dbReference>
<dbReference type="InterPro" id="IPR002372">
    <property type="entry name" value="PQQ_rpt_dom"/>
</dbReference>
<gene>
    <name evidence="2" type="ORF">C8N30_3462</name>
</gene>
<evidence type="ECO:0000313" key="2">
    <source>
        <dbReference type="EMBL" id="RKE94337.1"/>
    </source>
</evidence>
<dbReference type="PANTHER" id="PTHR34512">
    <property type="entry name" value="CELL SURFACE PROTEIN"/>
    <property type="match status" value="1"/>
</dbReference>
<dbReference type="PANTHER" id="PTHR34512:SF30">
    <property type="entry name" value="OUTER MEMBRANE PROTEIN ASSEMBLY FACTOR BAMB"/>
    <property type="match status" value="1"/>
</dbReference>
<dbReference type="RefSeq" id="WP_025061628.1">
    <property type="nucleotide sequence ID" value="NZ_RAQK01000002.1"/>
</dbReference>
<reference evidence="2 3" key="1">
    <citation type="submission" date="2018-09" db="EMBL/GenBank/DDBJ databases">
        <title>Genomic Encyclopedia of Archaeal and Bacterial Type Strains, Phase II (KMG-II): from individual species to whole genera.</title>
        <authorList>
            <person name="Goeker M."/>
        </authorList>
    </citation>
    <scope>NUCLEOTIDE SEQUENCE [LARGE SCALE GENOMIC DNA]</scope>
    <source>
        <strain evidence="2 3">DSM 11458</strain>
    </source>
</reference>
<proteinExistence type="predicted"/>
<keyword evidence="3" id="KW-1185">Reference proteome</keyword>
<feature type="domain" description="Pyrrolo-quinoline quinone repeat" evidence="1">
    <location>
        <begin position="397"/>
        <end position="456"/>
    </location>
</feature>
<dbReference type="InterPro" id="IPR018391">
    <property type="entry name" value="PQQ_b-propeller_rpt"/>
</dbReference>
<name>A0A420DJD9_9RHOB</name>
<dbReference type="SMART" id="SM00564">
    <property type="entry name" value="PQQ"/>
    <property type="match status" value="6"/>
</dbReference>
<dbReference type="STRING" id="1443111.Z949_1013"/>
<dbReference type="AlphaFoldDB" id="A0A420DJD9"/>
<dbReference type="SUPFAM" id="SSF50998">
    <property type="entry name" value="Quinoprotein alcohol dehydrogenase-like"/>
    <property type="match status" value="1"/>
</dbReference>
<comment type="caution">
    <text evidence="2">The sequence shown here is derived from an EMBL/GenBank/DDBJ whole genome shotgun (WGS) entry which is preliminary data.</text>
</comment>
<dbReference type="Gene3D" id="2.130.10.10">
    <property type="entry name" value="YVTN repeat-like/Quinoprotein amine dehydrogenase"/>
    <property type="match status" value="1"/>
</dbReference>
<dbReference type="InterPro" id="IPR015943">
    <property type="entry name" value="WD40/YVTN_repeat-like_dom_sf"/>
</dbReference>
<organism evidence="2 3">
    <name type="scientific">Sulfitobacter guttiformis</name>
    <dbReference type="NCBI Taxonomy" id="74349"/>
    <lineage>
        <taxon>Bacteria</taxon>
        <taxon>Pseudomonadati</taxon>
        <taxon>Pseudomonadota</taxon>
        <taxon>Alphaproteobacteria</taxon>
        <taxon>Rhodobacterales</taxon>
        <taxon>Roseobacteraceae</taxon>
        <taxon>Sulfitobacter</taxon>
    </lineage>
</organism>
<dbReference type="Proteomes" id="UP000284407">
    <property type="component" value="Unassembled WGS sequence"/>
</dbReference>
<sequence>MTDTSNPMLPSVRRAQRHVTMGLLGAAAFLAACSEPDVILPGQRENIRSVLQDQSQFEEEQAAFTGNTSRAISLPAAQANADWSQTAGSPANRISHPALGGALTLAWAADIGEGDSRKHRITADPVVAGGRIFTLDAQSIVTATSSTGATLWQIDLRPARDQAGDATGGGLVVSGDTVYVSIGFGVLAAVDTATGAVRWTQQLDASGSGTPTVAGDLVYVTAGDNTGWAVNRADGAVEWQIGSTGDTNNVLGAPAPAVTEDLAIFAFGSGEVQAVFRRGGLNRWDASVLGKRPGRAMSNVSDVTSAPVVSGDRVYVGNQSGRIAALDLASGSRLWSASDGAIGPVWPVGGSLFAVTDLNELVRLDAADGSKIWGVELPNFVQRKPKKQSRVVAHYGPILAGGRVIIASGDGVLRSYDPSNGALVATAEIPGGATSAPVVAGRVLYVVSKNGRLLAYR</sequence>
<evidence type="ECO:0000259" key="1">
    <source>
        <dbReference type="Pfam" id="PF13360"/>
    </source>
</evidence>
<protein>
    <submittedName>
        <fullName evidence="2">Outer membrane protein assembly factor BamB</fullName>
    </submittedName>
</protein>
<feature type="domain" description="Pyrrolo-quinoline quinone repeat" evidence="1">
    <location>
        <begin position="139"/>
        <end position="373"/>
    </location>
</feature>
<dbReference type="Pfam" id="PF13360">
    <property type="entry name" value="PQQ_2"/>
    <property type="match status" value="2"/>
</dbReference>
<accession>A0A420DJD9</accession>
<dbReference type="InterPro" id="IPR011047">
    <property type="entry name" value="Quinoprotein_ADH-like_sf"/>
</dbReference>